<evidence type="ECO:0000313" key="6">
    <source>
        <dbReference type="RefSeq" id="XP_030763073.1"/>
    </source>
</evidence>
<evidence type="ECO:0000313" key="5">
    <source>
        <dbReference type="Proteomes" id="UP000504635"/>
    </source>
</evidence>
<dbReference type="PANTHER" id="PTHR48043">
    <property type="entry name" value="EG:EG0003.4 PROTEIN-RELATED"/>
    <property type="match status" value="1"/>
</dbReference>
<dbReference type="GO" id="GO:0008194">
    <property type="term" value="F:UDP-glycosyltransferase activity"/>
    <property type="evidence" value="ECO:0007669"/>
    <property type="project" value="InterPro"/>
</dbReference>
<organism evidence="5 6">
    <name type="scientific">Sitophilus oryzae</name>
    <name type="common">Rice weevil</name>
    <name type="synonym">Curculio oryzae</name>
    <dbReference type="NCBI Taxonomy" id="7048"/>
    <lineage>
        <taxon>Eukaryota</taxon>
        <taxon>Metazoa</taxon>
        <taxon>Ecdysozoa</taxon>
        <taxon>Arthropoda</taxon>
        <taxon>Hexapoda</taxon>
        <taxon>Insecta</taxon>
        <taxon>Pterygota</taxon>
        <taxon>Neoptera</taxon>
        <taxon>Endopterygota</taxon>
        <taxon>Coleoptera</taxon>
        <taxon>Polyphaga</taxon>
        <taxon>Cucujiformia</taxon>
        <taxon>Curculionidae</taxon>
        <taxon>Dryophthorinae</taxon>
        <taxon>Sitophilus</taxon>
    </lineage>
</organism>
<keyword evidence="4" id="KW-0812">Transmembrane</keyword>
<protein>
    <submittedName>
        <fullName evidence="6">UDP-glucuronosyltransferase 2B9-like</fullName>
    </submittedName>
</protein>
<dbReference type="InterPro" id="IPR050271">
    <property type="entry name" value="UDP-glycosyltransferase"/>
</dbReference>
<reference evidence="6" key="1">
    <citation type="submission" date="2025-08" db="UniProtKB">
        <authorList>
            <consortium name="RefSeq"/>
        </authorList>
    </citation>
    <scope>IDENTIFICATION</scope>
    <source>
        <tissue evidence="6">Gonads</tissue>
    </source>
</reference>
<dbReference type="AlphaFoldDB" id="A0A6J2YGE9"/>
<sequence>MLLKISPILKLILCFFIGHSYGANILGIIPSASFSHQLAYMKLWQELSLKGHHVTVLTTDPQRNASLVNLTEIDLSIGYQFIKEKYNWSKIIIDQTNPFTFLKQMLHMMYEATDLYLGLPEVRDLIHDRNKRFDLVMVEGIFPEWLIFGEIFNAPTVSLMSLEGTVQVHRMFQNPTNPVVYPEVYIPFVGQLNFKERLISTLLSWIFDYIKSQYTLRRQGVIDKHFGNMSVSIESLTSKPSLLFLCVNPILLIPRPYSPRTIVVGGMTIQDPNKLPQDVQEFLDSAKNGAILFSLGSNVKCEDLGEETVTSFLEVLSQLPYKVMWKFNNRENRIIPHNVKIYDWLFQQDILRHPNVKLFINQGGVQSLEEAIFFSVPLVGIPVYADQESNVKRLQLKGVLKRVSIKPRLDPKEFKNAILEVMSNQTYVDNMKRLNELWMDQPMNGIDKAIWWTEYVIRHKGEVDHMINKAEINTPFYQFYLLDIFGLIFILCFTLLSLTVFLCIRFLRCSFRIAAYLRQEHGQLQLTEKT</sequence>
<dbReference type="Gene3D" id="3.40.50.2000">
    <property type="entry name" value="Glycogen Phosphorylase B"/>
    <property type="match status" value="2"/>
</dbReference>
<keyword evidence="4" id="KW-1133">Transmembrane helix</keyword>
<evidence type="ECO:0000256" key="2">
    <source>
        <dbReference type="ARBA" id="ARBA00022676"/>
    </source>
</evidence>
<dbReference type="GeneID" id="115887738"/>
<keyword evidence="3" id="KW-0808">Transferase</keyword>
<keyword evidence="4" id="KW-0472">Membrane</keyword>
<dbReference type="FunFam" id="3.40.50.2000:FF:000050">
    <property type="entry name" value="UDP-glucuronosyltransferase"/>
    <property type="match status" value="1"/>
</dbReference>
<dbReference type="OrthoDB" id="5835829at2759"/>
<dbReference type="SUPFAM" id="SSF53756">
    <property type="entry name" value="UDP-Glycosyltransferase/glycogen phosphorylase"/>
    <property type="match status" value="1"/>
</dbReference>
<dbReference type="Pfam" id="PF00201">
    <property type="entry name" value="UDPGT"/>
    <property type="match status" value="1"/>
</dbReference>
<dbReference type="InterPro" id="IPR002213">
    <property type="entry name" value="UDP_glucos_trans"/>
</dbReference>
<comment type="similarity">
    <text evidence="1">Belongs to the UDP-glycosyltransferase family.</text>
</comment>
<dbReference type="CDD" id="cd03784">
    <property type="entry name" value="GT1_Gtf-like"/>
    <property type="match status" value="1"/>
</dbReference>
<gene>
    <name evidence="6" type="primary">LOC115887738</name>
</gene>
<keyword evidence="5" id="KW-1185">Reference proteome</keyword>
<name>A0A6J2YGE9_SITOR</name>
<evidence type="ECO:0000256" key="1">
    <source>
        <dbReference type="ARBA" id="ARBA00009995"/>
    </source>
</evidence>
<dbReference type="Proteomes" id="UP000504635">
    <property type="component" value="Unplaced"/>
</dbReference>
<dbReference type="RefSeq" id="XP_030763073.1">
    <property type="nucleotide sequence ID" value="XM_030907213.1"/>
</dbReference>
<dbReference type="PANTHER" id="PTHR48043:SF159">
    <property type="entry name" value="EG:EG0003.4 PROTEIN-RELATED"/>
    <property type="match status" value="1"/>
</dbReference>
<evidence type="ECO:0000256" key="4">
    <source>
        <dbReference type="SAM" id="Phobius"/>
    </source>
</evidence>
<feature type="transmembrane region" description="Helical" evidence="4">
    <location>
        <begin position="479"/>
        <end position="504"/>
    </location>
</feature>
<dbReference type="InParanoid" id="A0A6J2YGE9"/>
<evidence type="ECO:0000256" key="3">
    <source>
        <dbReference type="ARBA" id="ARBA00022679"/>
    </source>
</evidence>
<keyword evidence="2" id="KW-0328">Glycosyltransferase</keyword>
<proteinExistence type="inferred from homology"/>
<accession>A0A6J2YGE9</accession>
<dbReference type="KEGG" id="soy:115887738"/>